<name>A0A7Y9LN81_9BURK</name>
<sequence>MKWIEPVRLSGKAVRLEPLRAEHQVALQDAVADGALSGLWFTKIPSPDGMGEEIARRLALQDAGTMIPFTVQDIATGKALGMTTFMNIEPAHRRLEIGSTWYRASAQRTGVNTDCKRLLLTHAFETLACIAVEFRTSSFNRASRAAIERLGAKLDGVLRSHQIVEGNILRDTYVYSITASEWPAVKKNLSVLARD</sequence>
<dbReference type="GO" id="GO:0016747">
    <property type="term" value="F:acyltransferase activity, transferring groups other than amino-acyl groups"/>
    <property type="evidence" value="ECO:0007669"/>
    <property type="project" value="InterPro"/>
</dbReference>
<dbReference type="Proteomes" id="UP000542125">
    <property type="component" value="Unassembled WGS sequence"/>
</dbReference>
<dbReference type="SUPFAM" id="SSF55729">
    <property type="entry name" value="Acyl-CoA N-acyltransferases (Nat)"/>
    <property type="match status" value="1"/>
</dbReference>
<reference evidence="2 3" key="1">
    <citation type="submission" date="2020-07" db="EMBL/GenBank/DDBJ databases">
        <title>Genomic Encyclopedia of Type Strains, Phase IV (KMG-V): Genome sequencing to study the core and pangenomes of soil and plant-associated prokaryotes.</title>
        <authorList>
            <person name="Whitman W."/>
        </authorList>
    </citation>
    <scope>NUCLEOTIDE SEQUENCE [LARGE SCALE GENOMIC DNA]</scope>
    <source>
        <strain evidence="2 3">SAS40</strain>
    </source>
</reference>
<dbReference type="Pfam" id="PF13302">
    <property type="entry name" value="Acetyltransf_3"/>
    <property type="match status" value="1"/>
</dbReference>
<accession>A0A7Y9LN81</accession>
<feature type="domain" description="N-acetyltransferase" evidence="1">
    <location>
        <begin position="14"/>
        <end position="153"/>
    </location>
</feature>
<keyword evidence="2" id="KW-0808">Transferase</keyword>
<dbReference type="AlphaFoldDB" id="A0A7Y9LN81"/>
<protein>
    <submittedName>
        <fullName evidence="2">RimJ/RimL family protein N-acetyltransferase</fullName>
    </submittedName>
</protein>
<evidence type="ECO:0000313" key="2">
    <source>
        <dbReference type="EMBL" id="NYE82456.1"/>
    </source>
</evidence>
<dbReference type="InterPro" id="IPR000182">
    <property type="entry name" value="GNAT_dom"/>
</dbReference>
<dbReference type="Gene3D" id="3.40.630.30">
    <property type="match status" value="1"/>
</dbReference>
<proteinExistence type="predicted"/>
<dbReference type="RefSeq" id="WP_179585364.1">
    <property type="nucleotide sequence ID" value="NZ_JACBYR010000001.1"/>
</dbReference>
<keyword evidence="3" id="KW-1185">Reference proteome</keyword>
<comment type="caution">
    <text evidence="2">The sequence shown here is derived from an EMBL/GenBank/DDBJ whole genome shotgun (WGS) entry which is preliminary data.</text>
</comment>
<dbReference type="PANTHER" id="PTHR43610">
    <property type="entry name" value="BLL6696 PROTEIN"/>
    <property type="match status" value="1"/>
</dbReference>
<organism evidence="2 3">
    <name type="scientific">Pigmentiphaga litoralis</name>
    <dbReference type="NCBI Taxonomy" id="516702"/>
    <lineage>
        <taxon>Bacteria</taxon>
        <taxon>Pseudomonadati</taxon>
        <taxon>Pseudomonadota</taxon>
        <taxon>Betaproteobacteria</taxon>
        <taxon>Burkholderiales</taxon>
        <taxon>Alcaligenaceae</taxon>
        <taxon>Pigmentiphaga</taxon>
    </lineage>
</organism>
<dbReference type="InterPro" id="IPR016181">
    <property type="entry name" value="Acyl_CoA_acyltransferase"/>
</dbReference>
<gene>
    <name evidence="2" type="ORF">FHW18_001727</name>
</gene>
<evidence type="ECO:0000313" key="3">
    <source>
        <dbReference type="Proteomes" id="UP000542125"/>
    </source>
</evidence>
<dbReference type="EMBL" id="JACBYR010000001">
    <property type="protein sequence ID" value="NYE82456.1"/>
    <property type="molecule type" value="Genomic_DNA"/>
</dbReference>
<evidence type="ECO:0000259" key="1">
    <source>
        <dbReference type="Pfam" id="PF13302"/>
    </source>
</evidence>
<dbReference type="PANTHER" id="PTHR43610:SF1">
    <property type="entry name" value="N-ACETYLTRANSFERASE DOMAIN-CONTAINING PROTEIN"/>
    <property type="match status" value="1"/>
</dbReference>